<organism evidence="1 2">
    <name type="scientific">Rosa chinensis</name>
    <name type="common">China rose</name>
    <dbReference type="NCBI Taxonomy" id="74649"/>
    <lineage>
        <taxon>Eukaryota</taxon>
        <taxon>Viridiplantae</taxon>
        <taxon>Streptophyta</taxon>
        <taxon>Embryophyta</taxon>
        <taxon>Tracheophyta</taxon>
        <taxon>Spermatophyta</taxon>
        <taxon>Magnoliopsida</taxon>
        <taxon>eudicotyledons</taxon>
        <taxon>Gunneridae</taxon>
        <taxon>Pentapetalae</taxon>
        <taxon>rosids</taxon>
        <taxon>fabids</taxon>
        <taxon>Rosales</taxon>
        <taxon>Rosaceae</taxon>
        <taxon>Rosoideae</taxon>
        <taxon>Rosoideae incertae sedis</taxon>
        <taxon>Rosa</taxon>
    </lineage>
</organism>
<dbReference type="AlphaFoldDB" id="A0A2P6R2C8"/>
<dbReference type="Proteomes" id="UP000238479">
    <property type="component" value="Chromosome 4"/>
</dbReference>
<protein>
    <submittedName>
        <fullName evidence="1">Uncharacterized protein</fullName>
    </submittedName>
</protein>
<evidence type="ECO:0000313" key="1">
    <source>
        <dbReference type="EMBL" id="PRQ40592.1"/>
    </source>
</evidence>
<comment type="caution">
    <text evidence="1">The sequence shown here is derived from an EMBL/GenBank/DDBJ whole genome shotgun (WGS) entry which is preliminary data.</text>
</comment>
<keyword evidence="2" id="KW-1185">Reference proteome</keyword>
<reference evidence="1 2" key="1">
    <citation type="journal article" date="2018" name="Nat. Genet.">
        <title>The Rosa genome provides new insights in the design of modern roses.</title>
        <authorList>
            <person name="Bendahmane M."/>
        </authorList>
    </citation>
    <scope>NUCLEOTIDE SEQUENCE [LARGE SCALE GENOMIC DNA]</scope>
    <source>
        <strain evidence="2">cv. Old Blush</strain>
    </source>
</reference>
<gene>
    <name evidence="1" type="ORF">RchiOBHm_Chr4g0437691</name>
</gene>
<dbReference type="Gramene" id="PRQ40592">
    <property type="protein sequence ID" value="PRQ40592"/>
    <property type="gene ID" value="RchiOBHm_Chr4g0437691"/>
</dbReference>
<sequence length="52" mass="6088">MYRKITVHHQNVYFNLGLKALYQSYICRIYEHQNVNTANLLDARALSMTALS</sequence>
<accession>A0A2P6R2C8</accession>
<name>A0A2P6R2C8_ROSCH</name>
<proteinExistence type="predicted"/>
<dbReference type="EMBL" id="PDCK01000042">
    <property type="protein sequence ID" value="PRQ40592.1"/>
    <property type="molecule type" value="Genomic_DNA"/>
</dbReference>
<evidence type="ECO:0000313" key="2">
    <source>
        <dbReference type="Proteomes" id="UP000238479"/>
    </source>
</evidence>